<dbReference type="PROSITE" id="PS00028">
    <property type="entry name" value="ZINC_FINGER_C2H2_1"/>
    <property type="match status" value="1"/>
</dbReference>
<organism evidence="3 4">
    <name type="scientific">Meripilus lineatus</name>
    <dbReference type="NCBI Taxonomy" id="2056292"/>
    <lineage>
        <taxon>Eukaryota</taxon>
        <taxon>Fungi</taxon>
        <taxon>Dikarya</taxon>
        <taxon>Basidiomycota</taxon>
        <taxon>Agaricomycotina</taxon>
        <taxon>Agaricomycetes</taxon>
        <taxon>Polyporales</taxon>
        <taxon>Meripilaceae</taxon>
        <taxon>Meripilus</taxon>
    </lineage>
</organism>
<keyword evidence="4" id="KW-1185">Reference proteome</keyword>
<evidence type="ECO:0000259" key="2">
    <source>
        <dbReference type="PROSITE" id="PS50157"/>
    </source>
</evidence>
<keyword evidence="1" id="KW-0863">Zinc-finger</keyword>
<name>A0AAD5YNK3_9APHY</name>
<feature type="domain" description="C2H2-type" evidence="2">
    <location>
        <begin position="130"/>
        <end position="158"/>
    </location>
</feature>
<accession>A0AAD5YNK3</accession>
<gene>
    <name evidence="3" type="ORF">NLI96_g824</name>
</gene>
<comment type="caution">
    <text evidence="3">The sequence shown here is derived from an EMBL/GenBank/DDBJ whole genome shotgun (WGS) entry which is preliminary data.</text>
</comment>
<dbReference type="PROSITE" id="PS50157">
    <property type="entry name" value="ZINC_FINGER_C2H2_2"/>
    <property type="match status" value="1"/>
</dbReference>
<dbReference type="InterPro" id="IPR013087">
    <property type="entry name" value="Znf_C2H2_type"/>
</dbReference>
<evidence type="ECO:0000256" key="1">
    <source>
        <dbReference type="PROSITE-ProRule" id="PRU00042"/>
    </source>
</evidence>
<proteinExistence type="predicted"/>
<sequence>MAGTAIATSQDRGCGAGPSFKSVSVQQAVSSPADHIVYGVIRVKKAGVKSKSGTTSTRNYLGNPSSVARNSPCLHKDSGCRNVKVFSANTVVAPPCALPLLKESDSAITHSELTSHFALQLSYLTFTMGYFCSLCERTWPTRTGFQTHLRNYHRAERPHQPALEYKFHKKLNALPCDEDGNFLIEGEPPLPQQPPPPDDWSPFENRAAFEFAEFAFEKSLSSAEDLNSQLRIWAAWCLQKGIDGTMYNDVDDILSHIDEIPFGDAAWSSFDVRYTGPVDENSPSWKRQTYTIHTRNTYEVQETFLKNQDFAKAFDYVPYEAYTPEGARKWSNLLSGRWAWKQADIIAQDPATHGAMLSPVILGSDKTTVSVATGNTEFHPVYMSCGNIHNEMRRGHCDAVVPVAFLAIPKAARADENTKEFRLFKKQLYHISLTHLLEPLRQGMTTPQVMRCPDGHFRRVIFEIGPFIADYPEQVLLAGIVQGKCPKCFSQDLHTRGPPRCREITEQLLAGPYSDGILWDAFGINPGVTVRYSNDKPRTPDIDTPMTHTQPFTANFPRADIHELLSPDILHQLIKGTFKDHLVTWIEQYIKNDNAAEDAKAILDDIDRRIAAVPSYPGLRRFPEGRKFKQWTGNDSKALMKVLIPAITGHVPDDMVRCLVAFTDFCYLARRSSHTTHDLHAMEESLQKFHGLRQIFEEYDIRPDGFCLPRQHALQHYVRSIILFGSPNGLCSSITESKHITAVKKPWRASNHHNPLSQILRTNVRLSKISAQRINFAHRGMLHRDVLTATQIQLGLVDDDNLALPEVAYRERHEDENEIDHVDGPQVTSFMKLASKKAYSGLSEELGERFGCPRLTELCRRFLWDQIYDDEELTSDDIDLEDCPQIDGPLHVYNSASATFYAPSEVSGPHDVK</sequence>
<dbReference type="Pfam" id="PF18759">
    <property type="entry name" value="Plavaka"/>
    <property type="match status" value="1"/>
</dbReference>
<dbReference type="InterPro" id="IPR041078">
    <property type="entry name" value="Plavaka"/>
</dbReference>
<dbReference type="EMBL" id="JANAWD010000014">
    <property type="protein sequence ID" value="KAJ3491298.1"/>
    <property type="molecule type" value="Genomic_DNA"/>
</dbReference>
<evidence type="ECO:0000313" key="3">
    <source>
        <dbReference type="EMBL" id="KAJ3491298.1"/>
    </source>
</evidence>
<protein>
    <recommendedName>
        <fullName evidence="2">C2H2-type domain-containing protein</fullName>
    </recommendedName>
</protein>
<reference evidence="3" key="1">
    <citation type="submission" date="2022-07" db="EMBL/GenBank/DDBJ databases">
        <title>Genome Sequence of Physisporinus lineatus.</title>
        <authorList>
            <person name="Buettner E."/>
        </authorList>
    </citation>
    <scope>NUCLEOTIDE SEQUENCE</scope>
    <source>
        <strain evidence="3">VT162</strain>
    </source>
</reference>
<dbReference type="Proteomes" id="UP001212997">
    <property type="component" value="Unassembled WGS sequence"/>
</dbReference>
<evidence type="ECO:0000313" key="4">
    <source>
        <dbReference type="Proteomes" id="UP001212997"/>
    </source>
</evidence>
<dbReference type="AlphaFoldDB" id="A0AAD5YNK3"/>
<keyword evidence="1" id="KW-0479">Metal-binding</keyword>
<dbReference type="GO" id="GO:0008270">
    <property type="term" value="F:zinc ion binding"/>
    <property type="evidence" value="ECO:0007669"/>
    <property type="project" value="UniProtKB-KW"/>
</dbReference>
<keyword evidence="1" id="KW-0862">Zinc</keyword>